<dbReference type="PANTHER" id="PTHR11241:SF0">
    <property type="entry name" value="DEOXYURIDINE 5'-TRIPHOSPHATE NUCLEOTIDOHYDROLASE"/>
    <property type="match status" value="1"/>
</dbReference>
<evidence type="ECO:0000313" key="8">
    <source>
        <dbReference type="Proteomes" id="UP000243884"/>
    </source>
</evidence>
<organism evidence="7 8">
    <name type="scientific">Aerococcus suis</name>
    <dbReference type="NCBI Taxonomy" id="371602"/>
    <lineage>
        <taxon>Bacteria</taxon>
        <taxon>Bacillati</taxon>
        <taxon>Bacillota</taxon>
        <taxon>Bacilli</taxon>
        <taxon>Lactobacillales</taxon>
        <taxon>Aerococcaceae</taxon>
        <taxon>Aerococcus</taxon>
    </lineage>
</organism>
<dbReference type="RefSeq" id="WP_084099096.1">
    <property type="nucleotide sequence ID" value="NZ_FWXK01000004.1"/>
</dbReference>
<gene>
    <name evidence="7" type="ORF">SAMN04487984_0965</name>
</gene>
<dbReference type="Pfam" id="PF00692">
    <property type="entry name" value="dUTPase"/>
    <property type="match status" value="1"/>
</dbReference>
<dbReference type="Proteomes" id="UP000243884">
    <property type="component" value="Unassembled WGS sequence"/>
</dbReference>
<dbReference type="AlphaFoldDB" id="A0A1W1YWF4"/>
<protein>
    <recommendedName>
        <fullName evidence="2">dUTP diphosphatase</fullName>
        <ecNumber evidence="2">3.6.1.23</ecNumber>
    </recommendedName>
</protein>
<proteinExistence type="inferred from homology"/>
<dbReference type="EMBL" id="FWXK01000004">
    <property type="protein sequence ID" value="SMC40412.1"/>
    <property type="molecule type" value="Genomic_DNA"/>
</dbReference>
<evidence type="ECO:0000256" key="1">
    <source>
        <dbReference type="ARBA" id="ARBA00006581"/>
    </source>
</evidence>
<dbReference type="Gene3D" id="2.70.40.10">
    <property type="match status" value="1"/>
</dbReference>
<dbReference type="GO" id="GO:0004170">
    <property type="term" value="F:dUTP diphosphatase activity"/>
    <property type="evidence" value="ECO:0007669"/>
    <property type="project" value="UniProtKB-EC"/>
</dbReference>
<keyword evidence="4" id="KW-0546">Nucleotide metabolism</keyword>
<comment type="similarity">
    <text evidence="1">Belongs to the dUTPase family.</text>
</comment>
<keyword evidence="3" id="KW-0378">Hydrolase</keyword>
<feature type="domain" description="dUTPase-like" evidence="6">
    <location>
        <begin position="74"/>
        <end position="178"/>
    </location>
</feature>
<dbReference type="OrthoDB" id="9809956at2"/>
<evidence type="ECO:0000313" key="7">
    <source>
        <dbReference type="EMBL" id="SMC40412.1"/>
    </source>
</evidence>
<name>A0A1W1YWF4_9LACT</name>
<dbReference type="STRING" id="371602.SAMN04487984_0965"/>
<dbReference type="GO" id="GO:0046081">
    <property type="term" value="P:dUTP catabolic process"/>
    <property type="evidence" value="ECO:0007669"/>
    <property type="project" value="InterPro"/>
</dbReference>
<dbReference type="EC" id="3.6.1.23" evidence="2"/>
<comment type="catalytic activity">
    <reaction evidence="5">
        <text>dUTP + H2O = dUMP + diphosphate + H(+)</text>
        <dbReference type="Rhea" id="RHEA:10248"/>
        <dbReference type="ChEBI" id="CHEBI:15377"/>
        <dbReference type="ChEBI" id="CHEBI:15378"/>
        <dbReference type="ChEBI" id="CHEBI:33019"/>
        <dbReference type="ChEBI" id="CHEBI:61555"/>
        <dbReference type="ChEBI" id="CHEBI:246422"/>
        <dbReference type="EC" id="3.6.1.23"/>
    </reaction>
</comment>
<evidence type="ECO:0000256" key="3">
    <source>
        <dbReference type="ARBA" id="ARBA00022801"/>
    </source>
</evidence>
<evidence type="ECO:0000256" key="5">
    <source>
        <dbReference type="ARBA" id="ARBA00047686"/>
    </source>
</evidence>
<accession>A0A1W1YWF4</accession>
<dbReference type="GO" id="GO:0006226">
    <property type="term" value="P:dUMP biosynthetic process"/>
    <property type="evidence" value="ECO:0007669"/>
    <property type="project" value="InterPro"/>
</dbReference>
<evidence type="ECO:0000259" key="6">
    <source>
        <dbReference type="Pfam" id="PF00692"/>
    </source>
</evidence>
<evidence type="ECO:0000256" key="2">
    <source>
        <dbReference type="ARBA" id="ARBA00012379"/>
    </source>
</evidence>
<dbReference type="InterPro" id="IPR008181">
    <property type="entry name" value="dUTPase"/>
</dbReference>
<sequence>MRKRGFEVVSTYLDKDIHLPIRQTSGSAGYDIEAAERTVIPSIWQKGVLQTLQQVQGLQSESVDEAAAQSADIKPVLVPTGIKVYMPENEYLQITCRSSNPLKRSLVLPNGVGIVDSDYYNNAENEGELFVQLLNFGFEDVTIEKGERIAQGIFLTYQKTDDDVDNGVTRQGGFGSSGQN</sequence>
<evidence type="ECO:0000256" key="4">
    <source>
        <dbReference type="ARBA" id="ARBA00023080"/>
    </source>
</evidence>
<dbReference type="PANTHER" id="PTHR11241">
    <property type="entry name" value="DEOXYURIDINE 5'-TRIPHOSPHATE NUCLEOTIDOHYDROLASE"/>
    <property type="match status" value="1"/>
</dbReference>
<reference evidence="8" key="1">
    <citation type="submission" date="2017-04" db="EMBL/GenBank/DDBJ databases">
        <authorList>
            <person name="Varghese N."/>
            <person name="Submissions S."/>
        </authorList>
    </citation>
    <scope>NUCLEOTIDE SEQUENCE [LARGE SCALE GENOMIC DNA]</scope>
    <source>
        <strain evidence="8">DSM 21500</strain>
    </source>
</reference>
<dbReference type="CDD" id="cd07557">
    <property type="entry name" value="trimeric_dUTPase"/>
    <property type="match status" value="1"/>
</dbReference>
<dbReference type="GO" id="GO:0000287">
    <property type="term" value="F:magnesium ion binding"/>
    <property type="evidence" value="ECO:0007669"/>
    <property type="project" value="InterPro"/>
</dbReference>
<dbReference type="InterPro" id="IPR029054">
    <property type="entry name" value="dUTPase-like"/>
</dbReference>
<dbReference type="InterPro" id="IPR036157">
    <property type="entry name" value="dUTPase-like_sf"/>
</dbReference>
<dbReference type="InterPro" id="IPR033704">
    <property type="entry name" value="dUTPase_trimeric"/>
</dbReference>
<dbReference type="SUPFAM" id="SSF51283">
    <property type="entry name" value="dUTPase-like"/>
    <property type="match status" value="1"/>
</dbReference>
<keyword evidence="8" id="KW-1185">Reference proteome</keyword>